<evidence type="ECO:0000256" key="1">
    <source>
        <dbReference type="SAM" id="MobiDB-lite"/>
    </source>
</evidence>
<comment type="caution">
    <text evidence="3">The sequence shown here is derived from an EMBL/GenBank/DDBJ whole genome shotgun (WGS) entry which is preliminary data.</text>
</comment>
<protein>
    <submittedName>
        <fullName evidence="3">Isopeptidase T</fullName>
    </submittedName>
</protein>
<reference evidence="3 4" key="1">
    <citation type="submission" date="2020-05" db="EMBL/GenBank/DDBJ databases">
        <title>Draft genome sequence of Mycobacterium hippocampi DL, isolated from European seabass, Dicentrarchus labrax, reared in fish farms.</title>
        <authorList>
            <person name="Stathopoulou P."/>
            <person name="Asimakis E."/>
            <person name="Tzokas K."/>
            <person name="Batargias C."/>
            <person name="Tsiamis G."/>
        </authorList>
    </citation>
    <scope>NUCLEOTIDE SEQUENCE [LARGE SCALE GENOMIC DNA]</scope>
    <source>
        <strain evidence="3 4">DL</strain>
    </source>
</reference>
<dbReference type="InterPro" id="IPR013083">
    <property type="entry name" value="Znf_RING/FYVE/PHD"/>
</dbReference>
<feature type="domain" description="UBP-type" evidence="2">
    <location>
        <begin position="2"/>
        <end position="112"/>
    </location>
</feature>
<dbReference type="PROSITE" id="PS50271">
    <property type="entry name" value="ZF_UBP"/>
    <property type="match status" value="1"/>
</dbReference>
<evidence type="ECO:0000313" key="4">
    <source>
        <dbReference type="Proteomes" id="UP000570517"/>
    </source>
</evidence>
<dbReference type="GO" id="GO:0008270">
    <property type="term" value="F:zinc ion binding"/>
    <property type="evidence" value="ECO:0007669"/>
    <property type="project" value="InterPro"/>
</dbReference>
<organism evidence="3 4">
    <name type="scientific">Mycolicibacterium hippocampi</name>
    <dbReference type="NCBI Taxonomy" id="659824"/>
    <lineage>
        <taxon>Bacteria</taxon>
        <taxon>Bacillati</taxon>
        <taxon>Actinomycetota</taxon>
        <taxon>Actinomycetes</taxon>
        <taxon>Mycobacteriales</taxon>
        <taxon>Mycobacteriaceae</taxon>
        <taxon>Mycolicibacterium</taxon>
    </lineage>
</organism>
<dbReference type="InterPro" id="IPR001607">
    <property type="entry name" value="Znf_UBP"/>
</dbReference>
<dbReference type="Pfam" id="PF02148">
    <property type="entry name" value="zf-UBP"/>
    <property type="match status" value="1"/>
</dbReference>
<accession>A0A850PTP5</accession>
<evidence type="ECO:0000313" key="3">
    <source>
        <dbReference type="EMBL" id="NVN53679.1"/>
    </source>
</evidence>
<name>A0A850PTP5_9MYCO</name>
<dbReference type="EMBL" id="JABFYL010000049">
    <property type="protein sequence ID" value="NVN53679.1"/>
    <property type="molecule type" value="Genomic_DNA"/>
</dbReference>
<gene>
    <name evidence="3" type="ORF">HLY00_4030</name>
</gene>
<dbReference type="AlphaFoldDB" id="A0A850PTP5"/>
<sequence>MSGLPGVGRLAVVSAAVDPTVAPSGTGCVECDAAGGWWVHLRRCAACGHIGCCDDSPSRHASAHWRQSGHPVIRSFEPGEDWFWNFETDDYYDGPELAAPQSRPADETAPGPRGRVPADWVEQLQARGH</sequence>
<keyword evidence="4" id="KW-1185">Reference proteome</keyword>
<feature type="region of interest" description="Disordered" evidence="1">
    <location>
        <begin position="94"/>
        <end position="117"/>
    </location>
</feature>
<dbReference type="Proteomes" id="UP000570517">
    <property type="component" value="Unassembled WGS sequence"/>
</dbReference>
<evidence type="ECO:0000259" key="2">
    <source>
        <dbReference type="PROSITE" id="PS50271"/>
    </source>
</evidence>
<dbReference type="Gene3D" id="3.30.40.10">
    <property type="entry name" value="Zinc/RING finger domain, C3HC4 (zinc finger)"/>
    <property type="match status" value="1"/>
</dbReference>
<proteinExistence type="predicted"/>
<dbReference type="SUPFAM" id="SSF57850">
    <property type="entry name" value="RING/U-box"/>
    <property type="match status" value="1"/>
</dbReference>